<dbReference type="InterPro" id="IPR013783">
    <property type="entry name" value="Ig-like_fold"/>
</dbReference>
<gene>
    <name evidence="3" type="primary">pulA</name>
    <name evidence="3" type="ORF">GIY09_07920</name>
</gene>
<dbReference type="Gene3D" id="3.20.20.80">
    <property type="entry name" value="Glycosidases"/>
    <property type="match status" value="1"/>
</dbReference>
<sequence>MKRINQNLKTETNTSPFEIINLLKEYSHDTHIMDMRNYSGPLGALYQKDFTEFRLWAPSASQVELILFDGYYGRPKESIKMTRSGDLKYYTHKLQGDQHGLTYRYRLTFIDSTVTESVDPYSKAVTVNGQRSVVVDLDKTNPEGWGKRMAPFPSASEAVIYEMHVRDFTVSSNSGMLQRGKFLGVAEEGTINPNGSSTGIDYLKELGVTHVELLPIFDFQTVDETNENPKQYNWGYDPQNFNAPEGSYATDPYDPFCRITELKKMIQALHDAGIRVIMDVVFNHVYEVESHSFHKTVPGYFFRYNDKGEFTSGTGVGNDTASERFMMRKYILDSVKYWTEEYHIDGFRFDLMGIHDITTMNSIRGMLDEIDPSILLFGEGWDLYTPLSHTEVANHNNAAFMPRIGQFNDGLRDALKGNDFDAGARGFINGAWHMENKLARNFMGGVDFGTYNDPLQLIQYVEAHDNFTLYDRLIKADPYLDEDTIIRRHELATSIILLSQGIPFIHSGQEFLRTKQGVRDSYNKPDSINQIDWLRRDKYAHSVQLVKDLIQLRKSEPLFRLTSYEAIRETMNVVRQDYQIMSFEYRCPEYTLHVVFSAQNNLLNYKLPKGNYIVKLANGQVNLTDDVMTGEIESYPIERYTALVLKKYSNK</sequence>
<dbReference type="AlphaFoldDB" id="A0A6I2GJV7"/>
<dbReference type="Proteomes" id="UP000430975">
    <property type="component" value="Unassembled WGS sequence"/>
</dbReference>
<dbReference type="Gene3D" id="2.60.40.10">
    <property type="entry name" value="Immunoglobulins"/>
    <property type="match status" value="1"/>
</dbReference>
<dbReference type="InterPro" id="IPR006047">
    <property type="entry name" value="GH13_cat_dom"/>
</dbReference>
<dbReference type="InterPro" id="IPR004193">
    <property type="entry name" value="Glyco_hydro_13_N"/>
</dbReference>
<dbReference type="GO" id="GO:0051060">
    <property type="term" value="F:pullulanase activity"/>
    <property type="evidence" value="ECO:0007669"/>
    <property type="project" value="UniProtKB-EC"/>
</dbReference>
<keyword evidence="3" id="KW-0378">Hydrolase</keyword>
<dbReference type="Pfam" id="PF00128">
    <property type="entry name" value="Alpha-amylase"/>
    <property type="match status" value="1"/>
</dbReference>
<protein>
    <submittedName>
        <fullName evidence="3">Type I pullulanase</fullName>
        <ecNumber evidence="3">3.2.1.41</ecNumber>
    </submittedName>
</protein>
<keyword evidence="3" id="KW-0326">Glycosidase</keyword>
<comment type="similarity">
    <text evidence="1">Belongs to the glycosyl hydrolase 13 family.</text>
</comment>
<dbReference type="NCBIfam" id="TIGR02104">
    <property type="entry name" value="pulA_typeI"/>
    <property type="match status" value="1"/>
</dbReference>
<dbReference type="InterPro" id="IPR014756">
    <property type="entry name" value="Ig_E-set"/>
</dbReference>
<dbReference type="GO" id="GO:0005975">
    <property type="term" value="P:carbohydrate metabolic process"/>
    <property type="evidence" value="ECO:0007669"/>
    <property type="project" value="InterPro"/>
</dbReference>
<proteinExistence type="inferred from homology"/>
<dbReference type="EC" id="3.2.1.41" evidence="3"/>
<dbReference type="SMART" id="SM00642">
    <property type="entry name" value="Aamy"/>
    <property type="match status" value="1"/>
</dbReference>
<dbReference type="EMBL" id="WJQS01000006">
    <property type="protein sequence ID" value="MRI85791.1"/>
    <property type="molecule type" value="Genomic_DNA"/>
</dbReference>
<dbReference type="CDD" id="cd11341">
    <property type="entry name" value="AmyAc_Pullulanase_LD-like"/>
    <property type="match status" value="1"/>
</dbReference>
<evidence type="ECO:0000259" key="2">
    <source>
        <dbReference type="SMART" id="SM00642"/>
    </source>
</evidence>
<reference evidence="3 4" key="1">
    <citation type="submission" date="2019-11" db="EMBL/GenBank/DDBJ databases">
        <title>Characterisation of Fundicoccus ignavus gen. nov. sp. nov., a novel genus of the family Aerococcaceae isolated from bulk tank milk.</title>
        <authorList>
            <person name="Siebert A."/>
            <person name="Huptas C."/>
            <person name="Wenning M."/>
            <person name="Scherer S."/>
            <person name="Doll E.V."/>
        </authorList>
    </citation>
    <scope>NUCLEOTIDE SEQUENCE [LARGE SCALE GENOMIC DNA]</scope>
    <source>
        <strain evidence="3 4">WS4759</strain>
    </source>
</reference>
<dbReference type="SUPFAM" id="SSF81296">
    <property type="entry name" value="E set domains"/>
    <property type="match status" value="1"/>
</dbReference>
<dbReference type="InterPro" id="IPR017853">
    <property type="entry name" value="GH"/>
</dbReference>
<name>A0A6I2GJV7_9LACT</name>
<evidence type="ECO:0000313" key="4">
    <source>
        <dbReference type="Proteomes" id="UP000430975"/>
    </source>
</evidence>
<organism evidence="3 4">
    <name type="scientific">Fundicoccus ignavus</name>
    <dbReference type="NCBI Taxonomy" id="2664442"/>
    <lineage>
        <taxon>Bacteria</taxon>
        <taxon>Bacillati</taxon>
        <taxon>Bacillota</taxon>
        <taxon>Bacilli</taxon>
        <taxon>Lactobacillales</taxon>
        <taxon>Aerococcaceae</taxon>
        <taxon>Fundicoccus</taxon>
    </lineage>
</organism>
<feature type="domain" description="Glycosyl hydrolase family 13 catalytic" evidence="2">
    <location>
        <begin position="162"/>
        <end position="553"/>
    </location>
</feature>
<dbReference type="PANTHER" id="PTHR43002">
    <property type="entry name" value="GLYCOGEN DEBRANCHING ENZYME"/>
    <property type="match status" value="1"/>
</dbReference>
<dbReference type="RefSeq" id="WP_153863660.1">
    <property type="nucleotide sequence ID" value="NZ_WJQS01000006.1"/>
</dbReference>
<accession>A0A6I2GJV7</accession>
<keyword evidence="4" id="KW-1185">Reference proteome</keyword>
<dbReference type="InterPro" id="IPR011840">
    <property type="entry name" value="PulA_typeI"/>
</dbReference>
<dbReference type="Pfam" id="PF02922">
    <property type="entry name" value="CBM_48"/>
    <property type="match status" value="1"/>
</dbReference>
<dbReference type="CDD" id="cd02860">
    <property type="entry name" value="E_set_Pullulanase"/>
    <property type="match status" value="1"/>
</dbReference>
<evidence type="ECO:0000313" key="3">
    <source>
        <dbReference type="EMBL" id="MRI85791.1"/>
    </source>
</evidence>
<dbReference type="SUPFAM" id="SSF51445">
    <property type="entry name" value="(Trans)glycosidases"/>
    <property type="match status" value="1"/>
</dbReference>
<comment type="caution">
    <text evidence="3">The sequence shown here is derived from an EMBL/GenBank/DDBJ whole genome shotgun (WGS) entry which is preliminary data.</text>
</comment>
<evidence type="ECO:0000256" key="1">
    <source>
        <dbReference type="ARBA" id="ARBA00008061"/>
    </source>
</evidence>